<dbReference type="GeneTree" id="ENSGT00940000157800"/>
<evidence type="ECO:0000256" key="3">
    <source>
        <dbReference type="ARBA" id="ARBA00005446"/>
    </source>
</evidence>
<evidence type="ECO:0000256" key="6">
    <source>
        <dbReference type="ARBA" id="ARBA00022705"/>
    </source>
</evidence>
<evidence type="ECO:0000256" key="11">
    <source>
        <dbReference type="ARBA" id="ARBA00022806"/>
    </source>
</evidence>
<evidence type="ECO:0000313" key="25">
    <source>
        <dbReference type="Ensembl" id="ENSOSIP00000035688.1"/>
    </source>
</evidence>
<dbReference type="Pfam" id="PF00271">
    <property type="entry name" value="Helicase_C"/>
    <property type="match status" value="1"/>
</dbReference>
<keyword evidence="13 21" id="KW-0067">ATP-binding</keyword>
<keyword evidence="5" id="KW-0132">Cell division</keyword>
<feature type="region of interest" description="Disordered" evidence="22">
    <location>
        <begin position="683"/>
        <end position="742"/>
    </location>
</feature>
<evidence type="ECO:0000256" key="12">
    <source>
        <dbReference type="ARBA" id="ARBA00022833"/>
    </source>
</evidence>
<dbReference type="GO" id="GO:0005654">
    <property type="term" value="C:nucleoplasm"/>
    <property type="evidence" value="ECO:0007669"/>
    <property type="project" value="UniProtKB-SubCell"/>
</dbReference>
<dbReference type="Pfam" id="PF00270">
    <property type="entry name" value="DEAD"/>
    <property type="match status" value="1"/>
</dbReference>
<keyword evidence="10 21" id="KW-0378">Hydrolase</keyword>
<feature type="compositionally biased region" description="Low complexity" evidence="22">
    <location>
        <begin position="711"/>
        <end position="727"/>
    </location>
</feature>
<feature type="domain" description="Helicase ATP-binding" evidence="23">
    <location>
        <begin position="27"/>
        <end position="201"/>
    </location>
</feature>
<dbReference type="GO" id="GO:0051301">
    <property type="term" value="P:cell division"/>
    <property type="evidence" value="ECO:0007669"/>
    <property type="project" value="UniProtKB-KW"/>
</dbReference>
<evidence type="ECO:0000256" key="7">
    <source>
        <dbReference type="ARBA" id="ARBA00022723"/>
    </source>
</evidence>
<keyword evidence="7" id="KW-0479">Metal-binding</keyword>
<dbReference type="InterPro" id="IPR032284">
    <property type="entry name" value="RecQ_Zn-bd"/>
</dbReference>
<comment type="catalytic activity">
    <reaction evidence="20 21">
        <text>ATP + H2O = ADP + phosphate + H(+)</text>
        <dbReference type="Rhea" id="RHEA:13065"/>
        <dbReference type="ChEBI" id="CHEBI:15377"/>
        <dbReference type="ChEBI" id="CHEBI:15378"/>
        <dbReference type="ChEBI" id="CHEBI:30616"/>
        <dbReference type="ChEBI" id="CHEBI:43474"/>
        <dbReference type="ChEBI" id="CHEBI:456216"/>
    </reaction>
</comment>
<evidence type="ECO:0000256" key="1">
    <source>
        <dbReference type="ARBA" id="ARBA00001947"/>
    </source>
</evidence>
<dbReference type="EC" id="5.6.2.4" evidence="21"/>
<keyword evidence="26" id="KW-1185">Reference proteome</keyword>
<accession>A0A8C7Z2K2</accession>
<evidence type="ECO:0000256" key="18">
    <source>
        <dbReference type="ARBA" id="ARBA00023306"/>
    </source>
</evidence>
<sequence>MTSLKQALKTHFGFNNFRSKLQEDVIKAVLKGDRDVFVCMPTGAGKSLCYQLPAMLAEGITLVISPLIALIQDQVNHLKELNIPACSINSKLNVGERRLILADLGSSSPKLKLLYITPEMVASPSFQPCLTDLCSRSLLSYLAVDEAHCVSQWGHDFRPDYLKLGELRARMPGVPCLALTATAPKNVQEDIVKSLRLSSPLSFVTPVFRSNLYYDVIFRDLLPNPYVHLHAFIRKALEMENGSNGQGCGIVYCRTREGCETVAYQLTKLGVLAKPYHAGLKAGDRTEAQNEWMQGKVLVIVATISFGMGVDKANVRFVAHWNLAKSLASYYQESGRAGRDGLPSSCRTYYSPKDKEQINFLIRQEVHRRQEKRGSAKESDKSAITDFEAMVLFCEQESCRHASISKFFGNKTPNCAGACDFCRNPKMVRAQLERAAALSTRAEAAQSSEPRGAFGFQPSLYGGGKKGYGFERYDEEEGGSGEDEGAKRKKEFSELFKKQMKLRKGSDSQSEDFVPPDPDCPLREASSDKIPKLTVKTREHCLSRLQEALQGQQGAEGAFNDDSLLLAVDMEYEIFKKSKSSNLYKAAILKQVLEMKATPSSEAKNNGADESRTSREAEMKLKEEASSSSSFTYPAELQGFTSASEMYSIKRKRVGAGQRGSSNPYVTARELLKASMSDIPDKGTESGGFVCDTSGESDAKKIGETEKETITPSVRAPAAVASTVSPSKGGRGVSKKQQKLAEAAKSSHNIFQYFQKKLPEETKCEEEETKCEEEEAPTEAESAIVDSTAAVSQENGWQQHSPSSPVASDTEDTKTAVIVITDDEEEKPLKVVQESSGQDMILTSEKSQPDEESNPEEIEADSESPPPPKRSRLTGGSKRVTFNPNVQHKVLQSRSKPVKPVTLKEAAEVVVRYLDPLYTQGKFATKVGFFFYRFKTQYVCTDLINRYVFSRSYSRLLLATCRTFLQKKWERIKLKLRPRCSSRPISAKSSDVRMRRTGGF</sequence>
<dbReference type="InterPro" id="IPR014001">
    <property type="entry name" value="Helicase_ATP-bd"/>
</dbReference>
<evidence type="ECO:0000256" key="8">
    <source>
        <dbReference type="ARBA" id="ARBA00022741"/>
    </source>
</evidence>
<keyword evidence="8 21" id="KW-0547">Nucleotide-binding</keyword>
<comment type="subcellular location">
    <subcellularLocation>
        <location evidence="2">Nucleus</location>
        <location evidence="2">Nucleoplasm</location>
    </subcellularLocation>
</comment>
<evidence type="ECO:0000256" key="5">
    <source>
        <dbReference type="ARBA" id="ARBA00022618"/>
    </source>
</evidence>
<keyword evidence="18" id="KW-0131">Cell cycle</keyword>
<feature type="compositionally biased region" description="Basic and acidic residues" evidence="22">
    <location>
        <begin position="607"/>
        <end position="625"/>
    </location>
</feature>
<feature type="region of interest" description="Disordered" evidence="22">
    <location>
        <begin position="501"/>
        <end position="525"/>
    </location>
</feature>
<evidence type="ECO:0000256" key="2">
    <source>
        <dbReference type="ARBA" id="ARBA00004642"/>
    </source>
</evidence>
<dbReference type="InterPro" id="IPR011545">
    <property type="entry name" value="DEAD/DEAH_box_helicase_dom"/>
</dbReference>
<feature type="compositionally biased region" description="Acidic residues" evidence="22">
    <location>
        <begin position="763"/>
        <end position="778"/>
    </location>
</feature>
<feature type="compositionally biased region" description="Polar residues" evidence="22">
    <location>
        <begin position="789"/>
        <end position="807"/>
    </location>
</feature>
<feature type="compositionally biased region" description="Acidic residues" evidence="22">
    <location>
        <begin position="850"/>
        <end position="862"/>
    </location>
</feature>
<dbReference type="FunFam" id="3.40.50.300:FF:000444">
    <property type="entry name" value="ATP-dependent DNA helicase"/>
    <property type="match status" value="1"/>
</dbReference>
<evidence type="ECO:0000256" key="13">
    <source>
        <dbReference type="ARBA" id="ARBA00022840"/>
    </source>
</evidence>
<dbReference type="InterPro" id="IPR010716">
    <property type="entry name" value="RECQ5"/>
</dbReference>
<dbReference type="GO" id="GO:0000724">
    <property type="term" value="P:double-strand break repair via homologous recombination"/>
    <property type="evidence" value="ECO:0007669"/>
    <property type="project" value="TreeGrafter"/>
</dbReference>
<dbReference type="InterPro" id="IPR004589">
    <property type="entry name" value="DNA_helicase_ATP-dep_RecQ"/>
</dbReference>
<name>A0A8C7Z2K2_9TELE</name>
<dbReference type="GO" id="GO:0005524">
    <property type="term" value="F:ATP binding"/>
    <property type="evidence" value="ECO:0007669"/>
    <property type="project" value="UniProtKB-KW"/>
</dbReference>
<evidence type="ECO:0000256" key="16">
    <source>
        <dbReference type="ARBA" id="ARBA00023235"/>
    </source>
</evidence>
<evidence type="ECO:0000256" key="22">
    <source>
        <dbReference type="SAM" id="MobiDB-lite"/>
    </source>
</evidence>
<dbReference type="Gene3D" id="6.10.250.2460">
    <property type="match status" value="1"/>
</dbReference>
<dbReference type="InterPro" id="IPR027417">
    <property type="entry name" value="P-loop_NTPase"/>
</dbReference>
<feature type="domain" description="Helicase C-terminal" evidence="24">
    <location>
        <begin position="232"/>
        <end position="384"/>
    </location>
</feature>
<dbReference type="GO" id="GO:0046872">
    <property type="term" value="F:metal ion binding"/>
    <property type="evidence" value="ECO:0007669"/>
    <property type="project" value="UniProtKB-KW"/>
</dbReference>
<dbReference type="Ensembl" id="ENSOSIT00000037632.1">
    <property type="protein sequence ID" value="ENSOSIP00000035688.1"/>
    <property type="gene ID" value="ENSOSIG00000017805.1"/>
</dbReference>
<keyword evidence="14" id="KW-0238">DNA-binding</keyword>
<feature type="region of interest" description="Disordered" evidence="22">
    <location>
        <begin position="598"/>
        <end position="628"/>
    </location>
</feature>
<dbReference type="GO" id="GO:0045950">
    <property type="term" value="P:negative regulation of mitotic recombination"/>
    <property type="evidence" value="ECO:0007669"/>
    <property type="project" value="Ensembl"/>
</dbReference>
<proteinExistence type="inferred from homology"/>
<dbReference type="Gene3D" id="3.40.50.300">
    <property type="entry name" value="P-loop containing nucleotide triphosphate hydrolases"/>
    <property type="match status" value="2"/>
</dbReference>
<evidence type="ECO:0000313" key="26">
    <source>
        <dbReference type="Proteomes" id="UP000694383"/>
    </source>
</evidence>
<keyword evidence="16" id="KW-0413">Isomerase</keyword>
<comment type="similarity">
    <text evidence="3 21">Belongs to the helicase family. RecQ subfamily.</text>
</comment>
<keyword evidence="4" id="KW-0597">Phosphoprotein</keyword>
<dbReference type="GO" id="GO:0006260">
    <property type="term" value="P:DNA replication"/>
    <property type="evidence" value="ECO:0007669"/>
    <property type="project" value="UniProtKB-KW"/>
</dbReference>
<dbReference type="FunFam" id="3.40.50.300:FF:000614">
    <property type="entry name" value="ATP-dependent DNA helicase"/>
    <property type="match status" value="1"/>
</dbReference>
<dbReference type="GO" id="GO:0009378">
    <property type="term" value="F:four-way junction helicase activity"/>
    <property type="evidence" value="ECO:0007669"/>
    <property type="project" value="TreeGrafter"/>
</dbReference>
<evidence type="ECO:0000259" key="23">
    <source>
        <dbReference type="PROSITE" id="PS51192"/>
    </source>
</evidence>
<evidence type="ECO:0000256" key="20">
    <source>
        <dbReference type="ARBA" id="ARBA00049360"/>
    </source>
</evidence>
<keyword evidence="15" id="KW-0234">DNA repair</keyword>
<dbReference type="PANTHER" id="PTHR13710">
    <property type="entry name" value="DNA HELICASE RECQ FAMILY MEMBER"/>
    <property type="match status" value="1"/>
</dbReference>
<keyword evidence="9" id="KW-0227">DNA damage</keyword>
<feature type="compositionally biased region" description="Basic and acidic residues" evidence="22">
    <location>
        <begin position="697"/>
        <end position="709"/>
    </location>
</feature>
<dbReference type="GO" id="GO:0043138">
    <property type="term" value="F:3'-5' DNA helicase activity"/>
    <property type="evidence" value="ECO:0007669"/>
    <property type="project" value="UniProtKB-EC"/>
</dbReference>
<organism evidence="25 26">
    <name type="scientific">Oryzias sinensis</name>
    <name type="common">Chinese medaka</name>
    <dbReference type="NCBI Taxonomy" id="183150"/>
    <lineage>
        <taxon>Eukaryota</taxon>
        <taxon>Metazoa</taxon>
        <taxon>Chordata</taxon>
        <taxon>Craniata</taxon>
        <taxon>Vertebrata</taxon>
        <taxon>Euteleostomi</taxon>
        <taxon>Actinopterygii</taxon>
        <taxon>Neopterygii</taxon>
        <taxon>Teleostei</taxon>
        <taxon>Neoteleostei</taxon>
        <taxon>Acanthomorphata</taxon>
        <taxon>Ovalentaria</taxon>
        <taxon>Atherinomorphae</taxon>
        <taxon>Beloniformes</taxon>
        <taxon>Adrianichthyidae</taxon>
        <taxon>Oryziinae</taxon>
        <taxon>Oryzias</taxon>
    </lineage>
</organism>
<dbReference type="Proteomes" id="UP000694383">
    <property type="component" value="Unplaced"/>
</dbReference>
<evidence type="ECO:0000256" key="19">
    <source>
        <dbReference type="ARBA" id="ARBA00034617"/>
    </source>
</evidence>
<dbReference type="NCBIfam" id="TIGR00614">
    <property type="entry name" value="recQ_fam"/>
    <property type="match status" value="1"/>
</dbReference>
<evidence type="ECO:0000259" key="24">
    <source>
        <dbReference type="PROSITE" id="PS51194"/>
    </source>
</evidence>
<evidence type="ECO:0000256" key="9">
    <source>
        <dbReference type="ARBA" id="ARBA00022763"/>
    </source>
</evidence>
<evidence type="ECO:0000256" key="14">
    <source>
        <dbReference type="ARBA" id="ARBA00023125"/>
    </source>
</evidence>
<reference evidence="25" key="2">
    <citation type="submission" date="2025-09" db="UniProtKB">
        <authorList>
            <consortium name="Ensembl"/>
        </authorList>
    </citation>
    <scope>IDENTIFICATION</scope>
</reference>
<comment type="cofactor">
    <cofactor evidence="1">
        <name>Zn(2+)</name>
        <dbReference type="ChEBI" id="CHEBI:29105"/>
    </cofactor>
</comment>
<dbReference type="GO" id="GO:0016787">
    <property type="term" value="F:hydrolase activity"/>
    <property type="evidence" value="ECO:0007669"/>
    <property type="project" value="UniProtKB-KW"/>
</dbReference>
<dbReference type="GO" id="GO:0003677">
    <property type="term" value="F:DNA binding"/>
    <property type="evidence" value="ECO:0007669"/>
    <property type="project" value="UniProtKB-KW"/>
</dbReference>
<keyword evidence="6" id="KW-0235">DNA replication</keyword>
<keyword evidence="11 21" id="KW-0347">Helicase</keyword>
<dbReference type="Pfam" id="PF06959">
    <property type="entry name" value="RecQ5"/>
    <property type="match status" value="1"/>
</dbReference>
<dbReference type="InterPro" id="IPR001650">
    <property type="entry name" value="Helicase_C-like"/>
</dbReference>
<dbReference type="PROSITE" id="PS51194">
    <property type="entry name" value="HELICASE_CTER"/>
    <property type="match status" value="1"/>
</dbReference>
<reference evidence="25" key="1">
    <citation type="submission" date="2025-08" db="UniProtKB">
        <authorList>
            <consortium name="Ensembl"/>
        </authorList>
    </citation>
    <scope>IDENTIFICATION</scope>
</reference>
<dbReference type="AlphaFoldDB" id="A0A8C7Z2K2"/>
<dbReference type="Pfam" id="PF16124">
    <property type="entry name" value="RecQ_Zn_bind"/>
    <property type="match status" value="1"/>
</dbReference>
<comment type="catalytic activity">
    <reaction evidence="19 21">
        <text>Couples ATP hydrolysis with the unwinding of duplex DNA by translocating in the 3'-5' direction.</text>
        <dbReference type="EC" id="5.6.2.4"/>
    </reaction>
</comment>
<dbReference type="SMART" id="SM00487">
    <property type="entry name" value="DEXDc"/>
    <property type="match status" value="1"/>
</dbReference>
<evidence type="ECO:0000256" key="4">
    <source>
        <dbReference type="ARBA" id="ARBA00022553"/>
    </source>
</evidence>
<dbReference type="SUPFAM" id="SSF52540">
    <property type="entry name" value="P-loop containing nucleoside triphosphate hydrolases"/>
    <property type="match status" value="1"/>
</dbReference>
<feature type="region of interest" description="Disordered" evidence="22">
    <location>
        <begin position="758"/>
        <end position="880"/>
    </location>
</feature>
<dbReference type="Gene3D" id="6.10.250.3140">
    <property type="match status" value="1"/>
</dbReference>
<dbReference type="GO" id="GO:0005694">
    <property type="term" value="C:chromosome"/>
    <property type="evidence" value="ECO:0007669"/>
    <property type="project" value="TreeGrafter"/>
</dbReference>
<keyword evidence="12" id="KW-0862">Zinc</keyword>
<protein>
    <recommendedName>
        <fullName evidence="21">ATP-dependent DNA helicase</fullName>
        <ecNumber evidence="21">5.6.2.4</ecNumber>
    </recommendedName>
</protein>
<dbReference type="PROSITE" id="PS51192">
    <property type="entry name" value="HELICASE_ATP_BIND_1"/>
    <property type="match status" value="1"/>
</dbReference>
<dbReference type="CDD" id="cd18794">
    <property type="entry name" value="SF2_C_RecQ"/>
    <property type="match status" value="1"/>
</dbReference>
<keyword evidence="17 21" id="KW-0539">Nucleus</keyword>
<evidence type="ECO:0000256" key="15">
    <source>
        <dbReference type="ARBA" id="ARBA00023204"/>
    </source>
</evidence>
<dbReference type="PANTHER" id="PTHR13710:SF152">
    <property type="entry name" value="ATP-DEPENDENT DNA HELICASE Q5"/>
    <property type="match status" value="1"/>
</dbReference>
<dbReference type="SMART" id="SM00490">
    <property type="entry name" value="HELICc"/>
    <property type="match status" value="1"/>
</dbReference>
<dbReference type="GO" id="GO:0005737">
    <property type="term" value="C:cytoplasm"/>
    <property type="evidence" value="ECO:0007669"/>
    <property type="project" value="TreeGrafter"/>
</dbReference>
<evidence type="ECO:0000256" key="10">
    <source>
        <dbReference type="ARBA" id="ARBA00022801"/>
    </source>
</evidence>
<evidence type="ECO:0000256" key="17">
    <source>
        <dbReference type="ARBA" id="ARBA00023242"/>
    </source>
</evidence>
<evidence type="ECO:0000256" key="21">
    <source>
        <dbReference type="RuleBase" id="RU364117"/>
    </source>
</evidence>